<gene>
    <name evidence="2" type="ORF">FHR75_001400</name>
</gene>
<dbReference type="NCBIfam" id="TIGR03725">
    <property type="entry name" value="T6A_YeaZ"/>
    <property type="match status" value="1"/>
</dbReference>
<proteinExistence type="predicted"/>
<dbReference type="PANTHER" id="PTHR11735">
    <property type="entry name" value="TRNA N6-ADENOSINE THREONYLCARBAMOYLTRANSFERASE"/>
    <property type="match status" value="1"/>
</dbReference>
<dbReference type="PANTHER" id="PTHR11735:SF11">
    <property type="entry name" value="TRNA THREONYLCARBAMOYLADENOSINE BIOSYNTHESIS PROTEIN TSAB"/>
    <property type="match status" value="1"/>
</dbReference>
<protein>
    <submittedName>
        <fullName evidence="2">tRNA threonylcarbamoyl adenosine modification protein YeaZ</fullName>
    </submittedName>
</protein>
<evidence type="ECO:0000313" key="2">
    <source>
        <dbReference type="EMBL" id="MBB2900612.1"/>
    </source>
</evidence>
<feature type="domain" description="Gcp-like" evidence="1">
    <location>
        <begin position="32"/>
        <end position="154"/>
    </location>
</feature>
<sequence length="225" mass="23079">MLLLAIDTATDGVAVAVHDGDRVLASARAGDARHHNEVLVPTIAAVLEEAGRARTEVTDVAVGVGPGPYTGLRVGLATARTLALAWGARVHGVCSLDAIAAQAVAEGLRGEFLVATDARRREVHTARYVATGEAGDTRVTRTAGPDVVAPADVVPDVPVVGAGTRLHPGALGPARAPFDVDGGALARLVVDALAGRGGWELLAPEPLYLRRPDAVEPGTRKRVTA</sequence>
<dbReference type="Pfam" id="PF00814">
    <property type="entry name" value="TsaD"/>
    <property type="match status" value="1"/>
</dbReference>
<dbReference type="AlphaFoldDB" id="A0A7W4TLD0"/>
<dbReference type="Gene3D" id="3.30.420.40">
    <property type="match status" value="2"/>
</dbReference>
<name>A0A7W4TLD0_KINRA</name>
<reference evidence="2 3" key="1">
    <citation type="submission" date="2020-08" db="EMBL/GenBank/DDBJ databases">
        <title>The Agave Microbiome: Exploring the role of microbial communities in plant adaptations to desert environments.</title>
        <authorList>
            <person name="Partida-Martinez L.P."/>
        </authorList>
    </citation>
    <scope>NUCLEOTIDE SEQUENCE [LARGE SCALE GENOMIC DNA]</scope>
    <source>
        <strain evidence="2 3">AS2.23</strain>
    </source>
</reference>
<dbReference type="CDD" id="cd24032">
    <property type="entry name" value="ASKHA_NBD_TsaB"/>
    <property type="match status" value="1"/>
</dbReference>
<accession>A0A7W4TLD0</accession>
<dbReference type="GO" id="GO:0005829">
    <property type="term" value="C:cytosol"/>
    <property type="evidence" value="ECO:0007669"/>
    <property type="project" value="TreeGrafter"/>
</dbReference>
<dbReference type="InterPro" id="IPR022496">
    <property type="entry name" value="T6A_TsaB"/>
</dbReference>
<dbReference type="Proteomes" id="UP000533269">
    <property type="component" value="Unassembled WGS sequence"/>
</dbReference>
<dbReference type="SUPFAM" id="SSF53067">
    <property type="entry name" value="Actin-like ATPase domain"/>
    <property type="match status" value="2"/>
</dbReference>
<organism evidence="2 3">
    <name type="scientific">Kineococcus radiotolerans</name>
    <dbReference type="NCBI Taxonomy" id="131568"/>
    <lineage>
        <taxon>Bacteria</taxon>
        <taxon>Bacillati</taxon>
        <taxon>Actinomycetota</taxon>
        <taxon>Actinomycetes</taxon>
        <taxon>Kineosporiales</taxon>
        <taxon>Kineosporiaceae</taxon>
        <taxon>Kineococcus</taxon>
    </lineage>
</organism>
<evidence type="ECO:0000259" key="1">
    <source>
        <dbReference type="Pfam" id="PF00814"/>
    </source>
</evidence>
<dbReference type="InterPro" id="IPR000905">
    <property type="entry name" value="Gcp-like_dom"/>
</dbReference>
<comment type="caution">
    <text evidence="2">The sequence shown here is derived from an EMBL/GenBank/DDBJ whole genome shotgun (WGS) entry which is preliminary data.</text>
</comment>
<dbReference type="InterPro" id="IPR043129">
    <property type="entry name" value="ATPase_NBD"/>
</dbReference>
<dbReference type="RefSeq" id="WP_183390799.1">
    <property type="nucleotide sequence ID" value="NZ_JACHVY010000001.1"/>
</dbReference>
<dbReference type="GO" id="GO:0002949">
    <property type="term" value="P:tRNA threonylcarbamoyladenosine modification"/>
    <property type="evidence" value="ECO:0007669"/>
    <property type="project" value="InterPro"/>
</dbReference>
<dbReference type="EMBL" id="JACHVY010000001">
    <property type="protein sequence ID" value="MBB2900612.1"/>
    <property type="molecule type" value="Genomic_DNA"/>
</dbReference>
<reference evidence="2 3" key="2">
    <citation type="submission" date="2020-08" db="EMBL/GenBank/DDBJ databases">
        <authorList>
            <person name="Partida-Martinez L."/>
            <person name="Huntemann M."/>
            <person name="Clum A."/>
            <person name="Wang J."/>
            <person name="Palaniappan K."/>
            <person name="Ritter S."/>
            <person name="Chen I.-M."/>
            <person name="Stamatis D."/>
            <person name="Reddy T."/>
            <person name="O'Malley R."/>
            <person name="Daum C."/>
            <person name="Shapiro N."/>
            <person name="Ivanova N."/>
            <person name="Kyrpides N."/>
            <person name="Woyke T."/>
        </authorList>
    </citation>
    <scope>NUCLEOTIDE SEQUENCE [LARGE SCALE GENOMIC DNA]</scope>
    <source>
        <strain evidence="2 3">AS2.23</strain>
    </source>
</reference>
<evidence type="ECO:0000313" key="3">
    <source>
        <dbReference type="Proteomes" id="UP000533269"/>
    </source>
</evidence>